<comment type="caution">
    <text evidence="1">The sequence shown here is derived from an EMBL/GenBank/DDBJ whole genome shotgun (WGS) entry which is preliminary data.</text>
</comment>
<dbReference type="Proteomes" id="UP001143309">
    <property type="component" value="Unassembled WGS sequence"/>
</dbReference>
<dbReference type="Gene3D" id="3.90.79.10">
    <property type="entry name" value="Nucleoside Triphosphate Pyrophosphohydrolase"/>
    <property type="match status" value="1"/>
</dbReference>
<evidence type="ECO:0000313" key="2">
    <source>
        <dbReference type="Proteomes" id="UP001143309"/>
    </source>
</evidence>
<organism evidence="1 2">
    <name type="scientific">Methylopila turkensis</name>
    <dbReference type="NCBI Taxonomy" id="1437816"/>
    <lineage>
        <taxon>Bacteria</taxon>
        <taxon>Pseudomonadati</taxon>
        <taxon>Pseudomonadota</taxon>
        <taxon>Alphaproteobacteria</taxon>
        <taxon>Hyphomicrobiales</taxon>
        <taxon>Methylopilaceae</taxon>
        <taxon>Methylopila</taxon>
    </lineage>
</organism>
<accession>A0A9W6N7Y0</accession>
<dbReference type="RefSeq" id="WP_271201357.1">
    <property type="nucleotide sequence ID" value="NZ_BSFL01000003.1"/>
</dbReference>
<reference evidence="1" key="2">
    <citation type="submission" date="2023-01" db="EMBL/GenBank/DDBJ databases">
        <authorList>
            <person name="Sun Q."/>
            <person name="Evtushenko L."/>
        </authorList>
    </citation>
    <scope>NUCLEOTIDE SEQUENCE</scope>
    <source>
        <strain evidence="1">VKM B-2748</strain>
    </source>
</reference>
<dbReference type="AlphaFoldDB" id="A0A9W6N7Y0"/>
<proteinExistence type="predicted"/>
<evidence type="ECO:0008006" key="3">
    <source>
        <dbReference type="Google" id="ProtNLM"/>
    </source>
</evidence>
<sequence>MSVQVVRVSRFDGRLGGESLCFDLTDSEAIAAHWAEAVAAKPRMYDGRVLLCDGLSIEDGRLSARYAETGFSTFLWWRAKNFPERGVRNVFGAAAVVSSDGAVLLGRMAQHTANAGRIYFPAGTPDLGDVSGDVVDLEGSIARELAEETGLAAPLVTPTDERICVLAGHLVACVRRFDSPLDARELAERVEAHIRAEREPELDGVILVRSASELTEASPDYVHAAVERLLSR</sequence>
<dbReference type="SUPFAM" id="SSF55811">
    <property type="entry name" value="Nudix"/>
    <property type="match status" value="1"/>
</dbReference>
<protein>
    <recommendedName>
        <fullName evidence="3">NUDIX hydrolase</fullName>
    </recommendedName>
</protein>
<dbReference type="EMBL" id="BSFL01000003">
    <property type="protein sequence ID" value="GLK80877.1"/>
    <property type="molecule type" value="Genomic_DNA"/>
</dbReference>
<keyword evidence="2" id="KW-1185">Reference proteome</keyword>
<dbReference type="GO" id="GO:0003824">
    <property type="term" value="F:catalytic activity"/>
    <property type="evidence" value="ECO:0007669"/>
    <property type="project" value="UniProtKB-ARBA"/>
</dbReference>
<evidence type="ECO:0000313" key="1">
    <source>
        <dbReference type="EMBL" id="GLK80877.1"/>
    </source>
</evidence>
<name>A0A9W6N7Y0_9HYPH</name>
<dbReference type="InterPro" id="IPR015797">
    <property type="entry name" value="NUDIX_hydrolase-like_dom_sf"/>
</dbReference>
<gene>
    <name evidence="1" type="ORF">GCM10008174_26180</name>
</gene>
<reference evidence="1" key="1">
    <citation type="journal article" date="2014" name="Int. J. Syst. Evol. Microbiol.">
        <title>Complete genome sequence of Corynebacterium casei LMG S-19264T (=DSM 44701T), isolated from a smear-ripened cheese.</title>
        <authorList>
            <consortium name="US DOE Joint Genome Institute (JGI-PGF)"/>
            <person name="Walter F."/>
            <person name="Albersmeier A."/>
            <person name="Kalinowski J."/>
            <person name="Ruckert C."/>
        </authorList>
    </citation>
    <scope>NUCLEOTIDE SEQUENCE</scope>
    <source>
        <strain evidence="1">VKM B-2748</strain>
    </source>
</reference>